<keyword evidence="1" id="KW-0812">Transmembrane</keyword>
<dbReference type="eggNOG" id="COG0823">
    <property type="taxonomic scope" value="Bacteria"/>
</dbReference>
<proteinExistence type="predicted"/>
<dbReference type="RefSeq" id="WP_011612049.1">
    <property type="nucleotide sequence ID" value="NC_008312.1"/>
</dbReference>
<reference evidence="2" key="1">
    <citation type="submission" date="2006-06" db="EMBL/GenBank/DDBJ databases">
        <title>Complete sequence of Trichodesmium erythraeum IMS101.</title>
        <authorList>
            <consortium name="US DOE Joint Genome Institute"/>
            <person name="Copeland A."/>
            <person name="Lucas S."/>
            <person name="Lapidus A."/>
            <person name="Barry K."/>
            <person name="Detter J.C."/>
            <person name="Glavina del Rio T."/>
            <person name="Hammon N."/>
            <person name="Israni S."/>
            <person name="Dalin E."/>
            <person name="Tice H."/>
            <person name="Pitluck S."/>
            <person name="Kiss H."/>
            <person name="Munk A.C."/>
            <person name="Brettin T."/>
            <person name="Bruce D."/>
            <person name="Han C."/>
            <person name="Tapia R."/>
            <person name="Gilna P."/>
            <person name="Schmutz J."/>
            <person name="Larimer F."/>
            <person name="Land M."/>
            <person name="Hauser L."/>
            <person name="Kyrpides N."/>
            <person name="Kim E."/>
            <person name="Richardson P."/>
        </authorList>
    </citation>
    <scope>NUCLEOTIDE SEQUENCE [LARGE SCALE GENOMIC DNA]</scope>
    <source>
        <strain evidence="2">IMS101</strain>
    </source>
</reference>
<evidence type="ECO:0008006" key="3">
    <source>
        <dbReference type="Google" id="ProtNLM"/>
    </source>
</evidence>
<feature type="transmembrane region" description="Helical" evidence="1">
    <location>
        <begin position="30"/>
        <end position="53"/>
    </location>
</feature>
<dbReference type="HOGENOM" id="CLU_545948_0_0_3"/>
<keyword evidence="1" id="KW-1133">Transmembrane helix</keyword>
<dbReference type="KEGG" id="ter:Tery_2476"/>
<gene>
    <name evidence="2" type="ordered locus">Tery_2476</name>
</gene>
<organism evidence="2">
    <name type="scientific">Trichodesmium erythraeum (strain IMS101)</name>
    <dbReference type="NCBI Taxonomy" id="203124"/>
    <lineage>
        <taxon>Bacteria</taxon>
        <taxon>Bacillati</taxon>
        <taxon>Cyanobacteriota</taxon>
        <taxon>Cyanophyceae</taxon>
        <taxon>Oscillatoriophycideae</taxon>
        <taxon>Oscillatoriales</taxon>
        <taxon>Microcoleaceae</taxon>
        <taxon>Trichodesmium</taxon>
    </lineage>
</organism>
<protein>
    <recommendedName>
        <fullName evidence="3">SbsA Ig-like domain-containing protein</fullName>
    </recommendedName>
</protein>
<dbReference type="STRING" id="203124.Tery_2476"/>
<sequence length="516" mass="58519">MVNLRKKINYLFREAQTIILEELREPLDRVAISLIICITLLICLVLVVGGNIAPKVRDFSWQDQKIGFEDTAFILNFNRPMNHASVEKHLQIEPPLPGKVSWAGRRMAYTVLSSVPYGNKYTLKLSGAKEKFYGLDKGEVMEPFEGSFQSRDRAFAYIGIEGKEKGRLVLVNLTEQQQGIFLTPENLEVLDFKFFPEGKKVVFSAVEKFNGVPSSLEQKIYTVTTGVNDQYSIEKSESSEKVVGKIEKLLDNSEYQNLKFDLSLDGKIIVIQRVNRKDVFDAGPWVLELGKKVRPLTNKDGEVQKGGDFLITPDSQSLVILQGEGTSIIPINPETDSEDLIFLPKFGRVLSFSKDGSMATMVKYNQDGTRSLYIVTNQGEEKELLRTRPYDNILSTEFDPTKTILYCLLTEGIENTEEDKKQLYIAAFDLKKNYLIPLIILPNQRSVNMDLSPDGLVLLFDQMVTRLIKGKGPENLEKISRLWMLPLDVKILENDSKWQLKPEELPLTGLSPHWAP</sequence>
<dbReference type="AlphaFoldDB" id="Q111Y9"/>
<dbReference type="SUPFAM" id="SSF82171">
    <property type="entry name" value="DPP6 N-terminal domain-like"/>
    <property type="match status" value="1"/>
</dbReference>
<evidence type="ECO:0000313" key="2">
    <source>
        <dbReference type="EMBL" id="ABG51685.1"/>
    </source>
</evidence>
<accession>Q111Y9</accession>
<dbReference type="EMBL" id="CP000393">
    <property type="protein sequence ID" value="ABG51685.1"/>
    <property type="molecule type" value="Genomic_DNA"/>
</dbReference>
<name>Q111Y9_TRIEI</name>
<dbReference type="Gene3D" id="2.60.40.3710">
    <property type="match status" value="1"/>
</dbReference>
<keyword evidence="1" id="KW-0472">Membrane</keyword>
<evidence type="ECO:0000256" key="1">
    <source>
        <dbReference type="SAM" id="Phobius"/>
    </source>
</evidence>